<evidence type="ECO:0000259" key="2">
    <source>
        <dbReference type="Pfam" id="PF00248"/>
    </source>
</evidence>
<organism evidence="3 4">
    <name type="scientific">Meridianimarinicoccus marinus</name>
    <dbReference type="NCBI Taxonomy" id="3231483"/>
    <lineage>
        <taxon>Bacteria</taxon>
        <taxon>Pseudomonadati</taxon>
        <taxon>Pseudomonadota</taxon>
        <taxon>Alphaproteobacteria</taxon>
        <taxon>Rhodobacterales</taxon>
        <taxon>Paracoccaceae</taxon>
        <taxon>Meridianimarinicoccus</taxon>
    </lineage>
</organism>
<dbReference type="PANTHER" id="PTHR43364:SF4">
    <property type="entry name" value="NAD(P)-LINKED OXIDOREDUCTASE SUPERFAMILY PROTEIN"/>
    <property type="match status" value="1"/>
</dbReference>
<dbReference type="InterPro" id="IPR036812">
    <property type="entry name" value="NAD(P)_OxRdtase_dom_sf"/>
</dbReference>
<dbReference type="SUPFAM" id="SSF51430">
    <property type="entry name" value="NAD(P)-linked oxidoreductase"/>
    <property type="match status" value="1"/>
</dbReference>
<keyword evidence="1" id="KW-0560">Oxidoreductase</keyword>
<name>A0ABV3L6Q5_9RHOB</name>
<dbReference type="Proteomes" id="UP001553161">
    <property type="component" value="Unassembled WGS sequence"/>
</dbReference>
<accession>A0ABV3L6Q5</accession>
<proteinExistence type="predicted"/>
<gene>
    <name evidence="3" type="ORF">AB0T83_10735</name>
</gene>
<evidence type="ECO:0000313" key="3">
    <source>
        <dbReference type="EMBL" id="MEV8467255.1"/>
    </source>
</evidence>
<keyword evidence="4" id="KW-1185">Reference proteome</keyword>
<evidence type="ECO:0000313" key="4">
    <source>
        <dbReference type="Proteomes" id="UP001553161"/>
    </source>
</evidence>
<comment type="caution">
    <text evidence="3">The sequence shown here is derived from an EMBL/GenBank/DDBJ whole genome shotgun (WGS) entry which is preliminary data.</text>
</comment>
<dbReference type="Gene3D" id="3.20.20.100">
    <property type="entry name" value="NADP-dependent oxidoreductase domain"/>
    <property type="match status" value="1"/>
</dbReference>
<dbReference type="Pfam" id="PF00248">
    <property type="entry name" value="Aldo_ket_red"/>
    <property type="match status" value="1"/>
</dbReference>
<protein>
    <submittedName>
        <fullName evidence="3">Aldo/keto reductase</fullName>
    </submittedName>
</protein>
<reference evidence="3 4" key="1">
    <citation type="submission" date="2024-07" db="EMBL/GenBank/DDBJ databases">
        <authorList>
            <person name="Kang M."/>
        </authorList>
    </citation>
    <scope>NUCLEOTIDE SEQUENCE [LARGE SCALE GENOMIC DNA]</scope>
    <source>
        <strain evidence="3 4">DFM31</strain>
    </source>
</reference>
<dbReference type="PROSITE" id="PS00062">
    <property type="entry name" value="ALDOKETO_REDUCTASE_2"/>
    <property type="match status" value="1"/>
</dbReference>
<dbReference type="InterPro" id="IPR050523">
    <property type="entry name" value="AKR_Detox_Biosynth"/>
</dbReference>
<sequence length="312" mass="33808">MSHDLKTLDGTPLSRFCFGAMQFGVGADRAASEAMYAACRNAGINFFDTAHVYTSGLSETWLGEMVRDERETVFVASKVASTGGSGRANILEQFDISRARHKLDCVDGLYLHRYDPDTPLEETFETLAGLRDAGKIRHVGVSNFAAWQTMKAVAVARQFDLKIALMQPMYNLVKRQVEVEILPMAADQGIAVVPYSPLGGGLLTGKYLDGASGRLKTDERYRVRYGDAWMQDAAAELKSLADELGLSPATLAVAWVASHPGVAAPIISARSVAQLRPSLDAMTFDMDADLRARITALTPTLEPATGRSEEDG</sequence>
<dbReference type="EMBL" id="JBFBVU010000011">
    <property type="protein sequence ID" value="MEV8467255.1"/>
    <property type="molecule type" value="Genomic_DNA"/>
</dbReference>
<feature type="domain" description="NADP-dependent oxidoreductase" evidence="2">
    <location>
        <begin position="17"/>
        <end position="297"/>
    </location>
</feature>
<dbReference type="RefSeq" id="WP_366193031.1">
    <property type="nucleotide sequence ID" value="NZ_JBFBVU010000011.1"/>
</dbReference>
<dbReference type="PANTHER" id="PTHR43364">
    <property type="entry name" value="NADH-SPECIFIC METHYLGLYOXAL REDUCTASE-RELATED"/>
    <property type="match status" value="1"/>
</dbReference>
<dbReference type="InterPro" id="IPR018170">
    <property type="entry name" value="Aldo/ket_reductase_CS"/>
</dbReference>
<evidence type="ECO:0000256" key="1">
    <source>
        <dbReference type="ARBA" id="ARBA00023002"/>
    </source>
</evidence>
<dbReference type="InterPro" id="IPR023210">
    <property type="entry name" value="NADP_OxRdtase_dom"/>
</dbReference>